<proteinExistence type="predicted"/>
<evidence type="ECO:0000313" key="1">
    <source>
        <dbReference type="EMBL" id="NDV36155.1"/>
    </source>
</evidence>
<dbReference type="AlphaFoldDB" id="A0A6B2LGM8"/>
<organism evidence="1">
    <name type="scientific">Arcella intermedia</name>
    <dbReference type="NCBI Taxonomy" id="1963864"/>
    <lineage>
        <taxon>Eukaryota</taxon>
        <taxon>Amoebozoa</taxon>
        <taxon>Tubulinea</taxon>
        <taxon>Elardia</taxon>
        <taxon>Arcellinida</taxon>
        <taxon>Sphaerothecina</taxon>
        <taxon>Arcellidae</taxon>
        <taxon>Arcella</taxon>
    </lineage>
</organism>
<dbReference type="EMBL" id="GIBP01007186">
    <property type="protein sequence ID" value="NDV36155.1"/>
    <property type="molecule type" value="Transcribed_RNA"/>
</dbReference>
<protein>
    <submittedName>
        <fullName evidence="1">Uncharacterized protein</fullName>
    </submittedName>
</protein>
<reference evidence="1" key="1">
    <citation type="journal article" date="2020" name="J. Eukaryot. Microbiol.">
        <title>De novo Sequencing, Assembly and Annotation of the Transcriptome for the Free-Living Testate Amoeba Arcella intermedia.</title>
        <authorList>
            <person name="Ribeiro G.M."/>
            <person name="Porfirio-Sousa A.L."/>
            <person name="Maurer-Alcala X.X."/>
            <person name="Katz L.A."/>
            <person name="Lahr D.J.G."/>
        </authorList>
    </citation>
    <scope>NUCLEOTIDE SEQUENCE</scope>
</reference>
<name>A0A6B2LGM8_9EUKA</name>
<accession>A0A6B2LGM8</accession>
<sequence length="206" mass="22362">MGLHVGSPHLLHDGPHVLVVLGEGAYLEHEVEDDGVRLEAPVLHALVEVHGVLVPVLLGEAEDDVCVDVESGGQAVLEHFVQVLLAILRTLIHTSQPNHLHKGPLIPNNPRPTNLLKDPPRRPHIILLRVHVQDRIIHHHRGLLPLPAHLLQRPLRVPGVPKVAVHAQDAPVGDVLRLDPPLVHLCEDAEGLVVVVGLYGSVDLVA</sequence>